<accession>A5N285</accession>
<keyword evidence="2" id="KW-1185">Reference proteome</keyword>
<organism evidence="1 2">
    <name type="scientific">Clostridium kluyveri (strain ATCC 8527 / DSM 555 / NBRC 12016 / NCIMB 10680 / K1)</name>
    <dbReference type="NCBI Taxonomy" id="431943"/>
    <lineage>
        <taxon>Bacteria</taxon>
        <taxon>Bacillati</taxon>
        <taxon>Bacillota</taxon>
        <taxon>Clostridia</taxon>
        <taxon>Eubacteriales</taxon>
        <taxon>Clostridiaceae</taxon>
        <taxon>Clostridium</taxon>
    </lineage>
</organism>
<evidence type="ECO:0000313" key="1">
    <source>
        <dbReference type="EMBL" id="EDK35231.1"/>
    </source>
</evidence>
<proteinExistence type="predicted"/>
<reference evidence="1 2" key="1">
    <citation type="journal article" date="2008" name="Proc. Natl. Acad. Sci. U.S.A.">
        <title>The genome of Clostridium kluyveri, a strict anaerobe with unique metabolic features.</title>
        <authorList>
            <person name="Seedorf H."/>
            <person name="Fricke W.F."/>
            <person name="Veith B."/>
            <person name="Brueggemann H."/>
            <person name="Liesegang H."/>
            <person name="Strittmatter A."/>
            <person name="Miethke M."/>
            <person name="Buckel W."/>
            <person name="Hinderberger J."/>
            <person name="Li F."/>
            <person name="Hagemeier C."/>
            <person name="Thauer R.K."/>
            <person name="Gottschalk G."/>
        </authorList>
    </citation>
    <scope>NUCLEOTIDE SEQUENCE [LARGE SCALE GENOMIC DNA]</scope>
    <source>
        <strain evidence="2">ATCC 8527 / DSM 555 / NCIMB 10680</strain>
    </source>
</reference>
<dbReference type="Proteomes" id="UP000002411">
    <property type="component" value="Chromosome"/>
</dbReference>
<protein>
    <submittedName>
        <fullName evidence="1">Uncharacterized protein</fullName>
    </submittedName>
</protein>
<dbReference type="STRING" id="431943.CKL_3228"/>
<gene>
    <name evidence="1" type="ordered locus">CKL_3228</name>
</gene>
<dbReference type="KEGG" id="ckl:CKL_3228"/>
<dbReference type="RefSeq" id="WP_012103567.1">
    <property type="nucleotide sequence ID" value="NC_009706.1"/>
</dbReference>
<dbReference type="EMBL" id="CP000673">
    <property type="protein sequence ID" value="EDK35231.1"/>
    <property type="molecule type" value="Genomic_DNA"/>
</dbReference>
<sequence>MKLIYQKLKLNKKTIVNLNELKKAYWDKQPLIGISTSDIDKMKNDWDKVGGDLKWAIKRYQEDYKMVK</sequence>
<dbReference type="AlphaFoldDB" id="A5N285"/>
<evidence type="ECO:0000313" key="2">
    <source>
        <dbReference type="Proteomes" id="UP000002411"/>
    </source>
</evidence>
<dbReference type="HOGENOM" id="CLU_2786525_0_0_9"/>
<name>A5N285_CLOK5</name>